<comment type="similarity">
    <text evidence="1 3 4">Belongs to the GroES chaperonin family.</text>
</comment>
<dbReference type="HAMAP" id="MF_00580">
    <property type="entry name" value="CH10"/>
    <property type="match status" value="1"/>
</dbReference>
<comment type="subunit">
    <text evidence="3">Heptamer of 7 subunits arranged in a ring. Interacts with the chaperonin GroEL.</text>
</comment>
<accession>A0ABS0ZK71</accession>
<dbReference type="CDD" id="cd00320">
    <property type="entry name" value="cpn10"/>
    <property type="match status" value="1"/>
</dbReference>
<dbReference type="NCBIfam" id="NF001531">
    <property type="entry name" value="PRK00364.2-2"/>
    <property type="match status" value="1"/>
</dbReference>
<evidence type="ECO:0000313" key="6">
    <source>
        <dbReference type="Proteomes" id="UP000653045"/>
    </source>
</evidence>
<evidence type="ECO:0000313" key="5">
    <source>
        <dbReference type="EMBL" id="MBJ8326393.1"/>
    </source>
</evidence>
<evidence type="ECO:0000256" key="3">
    <source>
        <dbReference type="HAMAP-Rule" id="MF_00580"/>
    </source>
</evidence>
<evidence type="ECO:0000256" key="4">
    <source>
        <dbReference type="RuleBase" id="RU000535"/>
    </source>
</evidence>
<dbReference type="EMBL" id="JAENBO010000006">
    <property type="protein sequence ID" value="MBJ8326393.1"/>
    <property type="molecule type" value="Genomic_DNA"/>
</dbReference>
<keyword evidence="3" id="KW-0963">Cytoplasm</keyword>
<proteinExistence type="inferred from homology"/>
<dbReference type="NCBIfam" id="NF001528">
    <property type="entry name" value="PRK00364.1-4"/>
    <property type="match status" value="1"/>
</dbReference>
<comment type="subcellular location">
    <subcellularLocation>
        <location evidence="3">Cytoplasm</location>
    </subcellularLocation>
</comment>
<evidence type="ECO:0000256" key="1">
    <source>
        <dbReference type="ARBA" id="ARBA00006975"/>
    </source>
</evidence>
<dbReference type="RefSeq" id="WP_199576031.1">
    <property type="nucleotide sequence ID" value="NZ_JAENBO010000006.1"/>
</dbReference>
<dbReference type="InterPro" id="IPR011032">
    <property type="entry name" value="GroES-like_sf"/>
</dbReference>
<dbReference type="Pfam" id="PF00166">
    <property type="entry name" value="Cpn10"/>
    <property type="match status" value="1"/>
</dbReference>
<dbReference type="PANTHER" id="PTHR10772">
    <property type="entry name" value="10 KDA HEAT SHOCK PROTEIN"/>
    <property type="match status" value="1"/>
</dbReference>
<dbReference type="SMART" id="SM00883">
    <property type="entry name" value="Cpn10"/>
    <property type="match status" value="1"/>
</dbReference>
<keyword evidence="6" id="KW-1185">Reference proteome</keyword>
<dbReference type="PANTHER" id="PTHR10772:SF58">
    <property type="entry name" value="CO-CHAPERONIN GROES"/>
    <property type="match status" value="1"/>
</dbReference>
<dbReference type="InterPro" id="IPR037124">
    <property type="entry name" value="Chaperonin_GroES_sf"/>
</dbReference>
<dbReference type="SUPFAM" id="SSF50129">
    <property type="entry name" value="GroES-like"/>
    <property type="match status" value="1"/>
</dbReference>
<keyword evidence="2 3" id="KW-0143">Chaperone</keyword>
<protein>
    <recommendedName>
        <fullName evidence="3">Co-chaperonin GroES</fullName>
    </recommendedName>
    <alternativeName>
        <fullName evidence="3">10 kDa chaperonin</fullName>
    </alternativeName>
    <alternativeName>
        <fullName evidence="3">Chaperonin-10</fullName>
        <shortName evidence="3">Cpn10</shortName>
    </alternativeName>
</protein>
<dbReference type="PRINTS" id="PR00297">
    <property type="entry name" value="CHAPERONIN10"/>
</dbReference>
<sequence length="94" mass="10052">MLKPLGDRVVVKVSEEKEKTVGGFVIAGASQEKTKTAEVVAVGEGARTLNGELVAPSVQVGQTILMDSFSGTEVKFDEQDYVIIRESDILAIVE</sequence>
<organism evidence="5 6">
    <name type="scientific">Streptococcus pacificus</name>
    <dbReference type="NCBI Taxonomy" id="2740577"/>
    <lineage>
        <taxon>Bacteria</taxon>
        <taxon>Bacillati</taxon>
        <taxon>Bacillota</taxon>
        <taxon>Bacilli</taxon>
        <taxon>Lactobacillales</taxon>
        <taxon>Streptococcaceae</taxon>
        <taxon>Streptococcus</taxon>
    </lineage>
</organism>
<dbReference type="InterPro" id="IPR020818">
    <property type="entry name" value="Chaperonin_GroES"/>
</dbReference>
<comment type="caution">
    <text evidence="5">The sequence shown here is derived from an EMBL/GenBank/DDBJ whole genome shotgun (WGS) entry which is preliminary data.</text>
</comment>
<reference evidence="5 6" key="1">
    <citation type="journal article" date="2021" name="Int. J. Syst. Evol. Microbiol.">
        <title>Streptococcus vicugnae sp. nov., isolated from faeces of alpacas (Vicugna pacos) and cattle (Bos taurus), Streptococcus zalophi sp. nov., and Streptococcus pacificus sp. nov., isolated from respiratory tract of California sea lions (Zalophus californianus).</title>
        <authorList>
            <person name="Volokhov D.V."/>
            <person name="Zagorodnyaya T.A."/>
            <person name="Shen Z."/>
            <person name="Blom J."/>
            <person name="Furtak V.A."/>
            <person name="Eisenberg T."/>
            <person name="Fan P."/>
            <person name="Jeong K.C."/>
            <person name="Gao Y."/>
            <person name="Zhang S."/>
            <person name="Amselle M."/>
        </authorList>
    </citation>
    <scope>NUCLEOTIDE SEQUENCE [LARGE SCALE GENOMIC DNA]</scope>
    <source>
        <strain evidence="5 6">CSL7591</strain>
    </source>
</reference>
<gene>
    <name evidence="3 5" type="primary">groES</name>
    <name evidence="3" type="synonym">groS</name>
    <name evidence="5" type="ORF">JHK62_06880</name>
</gene>
<evidence type="ECO:0000256" key="2">
    <source>
        <dbReference type="ARBA" id="ARBA00023186"/>
    </source>
</evidence>
<dbReference type="PROSITE" id="PS00681">
    <property type="entry name" value="CHAPERONINS_CPN10"/>
    <property type="match status" value="1"/>
</dbReference>
<dbReference type="Proteomes" id="UP000653045">
    <property type="component" value="Unassembled WGS sequence"/>
</dbReference>
<dbReference type="Gene3D" id="2.30.33.40">
    <property type="entry name" value="GroES chaperonin"/>
    <property type="match status" value="1"/>
</dbReference>
<name>A0ABS0ZK71_9STRE</name>
<comment type="function">
    <text evidence="3 4">Together with the chaperonin GroEL, plays an essential role in assisting protein folding. The GroEL-GroES system forms a nano-cage that allows encapsulation of the non-native substrate proteins and provides a physical environment optimized to promote and accelerate protein folding. GroES binds to the apical surface of the GroEL ring, thereby capping the opening of the GroEL channel.</text>
</comment>
<dbReference type="InterPro" id="IPR018369">
    <property type="entry name" value="Chaprnonin_Cpn10_CS"/>
</dbReference>